<dbReference type="GO" id="GO:0005886">
    <property type="term" value="C:plasma membrane"/>
    <property type="evidence" value="ECO:0007669"/>
    <property type="project" value="TreeGrafter"/>
</dbReference>
<dbReference type="InterPro" id="IPR043128">
    <property type="entry name" value="Rev_trsase/Diguanyl_cyclase"/>
</dbReference>
<dbReference type="NCBIfam" id="TIGR00254">
    <property type="entry name" value="GGDEF"/>
    <property type="match status" value="1"/>
</dbReference>
<dbReference type="PANTHER" id="PTHR45138">
    <property type="entry name" value="REGULATORY COMPONENTS OF SENSORY TRANSDUCTION SYSTEM"/>
    <property type="match status" value="1"/>
</dbReference>
<dbReference type="Gene3D" id="3.30.70.270">
    <property type="match status" value="1"/>
</dbReference>
<dbReference type="PANTHER" id="PTHR45138:SF23">
    <property type="entry name" value="SIGNALING PROTEIN"/>
    <property type="match status" value="1"/>
</dbReference>
<organism evidence="2 3">
    <name type="scientific">Clostridium kluyveri</name>
    <dbReference type="NCBI Taxonomy" id="1534"/>
    <lineage>
        <taxon>Bacteria</taxon>
        <taxon>Bacillati</taxon>
        <taxon>Bacillota</taxon>
        <taxon>Clostridia</taxon>
        <taxon>Eubacteriales</taxon>
        <taxon>Clostridiaceae</taxon>
        <taxon>Clostridium</taxon>
    </lineage>
</organism>
<dbReference type="InterPro" id="IPR029787">
    <property type="entry name" value="Nucleotide_cyclase"/>
</dbReference>
<dbReference type="OrthoDB" id="9805474at2"/>
<dbReference type="Proteomes" id="UP000184604">
    <property type="component" value="Chromosome"/>
</dbReference>
<evidence type="ECO:0000313" key="2">
    <source>
        <dbReference type="EMBL" id="APM38950.1"/>
    </source>
</evidence>
<feature type="domain" description="GGDEF" evidence="1">
    <location>
        <begin position="329"/>
        <end position="454"/>
    </location>
</feature>
<evidence type="ECO:0000259" key="1">
    <source>
        <dbReference type="PROSITE" id="PS50887"/>
    </source>
</evidence>
<gene>
    <name evidence="2" type="ORF">BS101_09445</name>
</gene>
<reference evidence="2 3" key="1">
    <citation type="submission" date="2016-12" db="EMBL/GenBank/DDBJ databases">
        <title>Complete genome sequence of Clostridium kluyveri JZZ isolated from the pit mud of a Chinese flavor liquor-making factory.</title>
        <authorList>
            <person name="Wang Y."/>
        </authorList>
    </citation>
    <scope>NUCLEOTIDE SEQUENCE [LARGE SCALE GENOMIC DNA]</scope>
    <source>
        <strain evidence="2 3">JZZ</strain>
    </source>
</reference>
<dbReference type="Gene3D" id="3.30.450.20">
    <property type="entry name" value="PAS domain"/>
    <property type="match status" value="1"/>
</dbReference>
<dbReference type="Pfam" id="PF00990">
    <property type="entry name" value="GGDEF"/>
    <property type="match status" value="1"/>
</dbReference>
<dbReference type="GO" id="GO:0043709">
    <property type="term" value="P:cell adhesion involved in single-species biofilm formation"/>
    <property type="evidence" value="ECO:0007669"/>
    <property type="project" value="TreeGrafter"/>
</dbReference>
<dbReference type="GO" id="GO:1902201">
    <property type="term" value="P:negative regulation of bacterial-type flagellum-dependent cell motility"/>
    <property type="evidence" value="ECO:0007669"/>
    <property type="project" value="TreeGrafter"/>
</dbReference>
<proteinExistence type="predicted"/>
<dbReference type="CDD" id="cd01949">
    <property type="entry name" value="GGDEF"/>
    <property type="match status" value="1"/>
</dbReference>
<evidence type="ECO:0000313" key="3">
    <source>
        <dbReference type="Proteomes" id="UP000184604"/>
    </source>
</evidence>
<dbReference type="SMART" id="SM00267">
    <property type="entry name" value="GGDEF"/>
    <property type="match status" value="1"/>
</dbReference>
<accession>A0A1L5F814</accession>
<dbReference type="EMBL" id="CP018335">
    <property type="protein sequence ID" value="APM38950.1"/>
    <property type="molecule type" value="Genomic_DNA"/>
</dbReference>
<protein>
    <submittedName>
        <fullName evidence="2">GGDEF domain-containing protein</fullName>
    </submittedName>
</protein>
<dbReference type="AlphaFoldDB" id="A0A1L5F814"/>
<dbReference type="GO" id="GO:0052621">
    <property type="term" value="F:diguanylate cyclase activity"/>
    <property type="evidence" value="ECO:0007669"/>
    <property type="project" value="TreeGrafter"/>
</dbReference>
<dbReference type="InterPro" id="IPR000160">
    <property type="entry name" value="GGDEF_dom"/>
</dbReference>
<dbReference type="PROSITE" id="PS50887">
    <property type="entry name" value="GGDEF"/>
    <property type="match status" value="1"/>
</dbReference>
<sequence length="454" mass="52732">MNMKKLKRIILDSEEILIEKILKYAKERNYVKYTSTLKEAWRMSISGLSESLIKAIEKNNSILEMGPDDDFTKSEVAKFGVLEAQKHRSRGVTLGMFLGLMKYYQQAYIDIIDESNFSLKEKKYFSQYIKRYFDHIELGFTIEWAGLSGKQELEELQKSNREMTNEKNKYLTVFESIYDPIILVDRDNNIENINYRAAEVFLNAAVPGTKYYGNVNIDGKLAWINEEVSKFVNSNKDEILQEKTIETKIGEKTFLVKFKKMLDVSEKYRGTVIIFNDITQRIKIERELKIKNEQLKYYASTDCMTGVLNRRTGLMTLEKELSLVCKGDRPLSVCFVDIDGLKKINDTYGHVEGDWVINFIVSNIKLLVRKIDTVSRMGGDEFLIIFPNCCEEDAEKIIKRICCGLKQHKKPFKCSFSYGIIEITKDSKFSVNDVIKVSDEKMYKNKLSKNISRE</sequence>
<dbReference type="SUPFAM" id="SSF55073">
    <property type="entry name" value="Nucleotide cyclase"/>
    <property type="match status" value="1"/>
</dbReference>
<name>A0A1L5F814_CLOKL</name>
<dbReference type="InterPro" id="IPR050469">
    <property type="entry name" value="Diguanylate_Cyclase"/>
</dbReference>